<feature type="transmembrane region" description="Helical" evidence="1">
    <location>
        <begin position="53"/>
        <end position="74"/>
    </location>
</feature>
<organism evidence="2 3">
    <name type="scientific">Corynebacterium simulans</name>
    <dbReference type="NCBI Taxonomy" id="146827"/>
    <lineage>
        <taxon>Bacteria</taxon>
        <taxon>Bacillati</taxon>
        <taxon>Actinomycetota</taxon>
        <taxon>Actinomycetes</taxon>
        <taxon>Mycobacteriales</taxon>
        <taxon>Corynebacteriaceae</taxon>
        <taxon>Corynebacterium</taxon>
    </lineage>
</organism>
<sequence length="75" mass="8410">MQSQTTQMPALMPERIAQERSRIQSNKKAMARVAKLEREALSKARKQERDFDTVFLGILSGALLVYMALMAAALV</sequence>
<comment type="caution">
    <text evidence="2">The sequence shown here is derived from an EMBL/GenBank/DDBJ whole genome shotgun (WGS) entry which is preliminary data.</text>
</comment>
<reference evidence="2 3" key="1">
    <citation type="journal article" date="2016" name="Int. J. Syst. Evol. Microbiol.">
        <title>Resolving the Complexity of Human Skin Metagenomes Using Single-Molecule Sequencing.</title>
        <authorList>
            <consortium name="NISC Comparative Sequencing Program"/>
            <person name="Tsai Y.C."/>
            <person name="Conlan S."/>
            <person name="Deming C."/>
            <person name="Segre J.A."/>
            <person name="Kong H.H."/>
            <person name="Korlach J."/>
            <person name="Oh J."/>
        </authorList>
    </citation>
    <scope>NUCLEOTIDE SEQUENCE [LARGE SCALE GENOMIC DNA]</scope>
    <source>
        <strain evidence="2 3">1B08</strain>
    </source>
</reference>
<evidence type="ECO:0000313" key="3">
    <source>
        <dbReference type="Proteomes" id="UP000070339"/>
    </source>
</evidence>
<proteinExistence type="predicted"/>
<name>A0ABR5VBC9_9CORY</name>
<keyword evidence="1" id="KW-0812">Transmembrane</keyword>
<protein>
    <submittedName>
        <fullName evidence="2">Uncharacterized protein</fullName>
    </submittedName>
</protein>
<accession>A0ABR5VBC9</accession>
<dbReference type="RefSeq" id="WP_061920908.1">
    <property type="nucleotide sequence ID" value="NZ_JAHXNY010000003.1"/>
</dbReference>
<keyword evidence="1" id="KW-1133">Transmembrane helix</keyword>
<gene>
    <name evidence="2" type="ORF">WM41_0604</name>
</gene>
<dbReference type="Proteomes" id="UP000070339">
    <property type="component" value="Unassembled WGS sequence"/>
</dbReference>
<keyword evidence="1" id="KW-0472">Membrane</keyword>
<dbReference type="EMBL" id="LTEB01000016">
    <property type="protein sequence ID" value="KXU18755.1"/>
    <property type="molecule type" value="Genomic_DNA"/>
</dbReference>
<evidence type="ECO:0000313" key="2">
    <source>
        <dbReference type="EMBL" id="KXU18755.1"/>
    </source>
</evidence>
<keyword evidence="3" id="KW-1185">Reference proteome</keyword>
<evidence type="ECO:0000256" key="1">
    <source>
        <dbReference type="SAM" id="Phobius"/>
    </source>
</evidence>